<protein>
    <submittedName>
        <fullName evidence="2">Uncharacterized protein</fullName>
    </submittedName>
</protein>
<gene>
    <name evidence="2" type="ORF">CYMTET_20703</name>
</gene>
<accession>A0AAE0G3S8</accession>
<evidence type="ECO:0000313" key="3">
    <source>
        <dbReference type="Proteomes" id="UP001190700"/>
    </source>
</evidence>
<evidence type="ECO:0000256" key="1">
    <source>
        <dbReference type="SAM" id="MobiDB-lite"/>
    </source>
</evidence>
<organism evidence="2 3">
    <name type="scientific">Cymbomonas tetramitiformis</name>
    <dbReference type="NCBI Taxonomy" id="36881"/>
    <lineage>
        <taxon>Eukaryota</taxon>
        <taxon>Viridiplantae</taxon>
        <taxon>Chlorophyta</taxon>
        <taxon>Pyramimonadophyceae</taxon>
        <taxon>Pyramimonadales</taxon>
        <taxon>Pyramimonadaceae</taxon>
        <taxon>Cymbomonas</taxon>
    </lineage>
</organism>
<dbReference type="Proteomes" id="UP001190700">
    <property type="component" value="Unassembled WGS sequence"/>
</dbReference>
<proteinExistence type="predicted"/>
<dbReference type="AlphaFoldDB" id="A0AAE0G3S8"/>
<reference evidence="2 3" key="1">
    <citation type="journal article" date="2015" name="Genome Biol. Evol.">
        <title>Comparative Genomics of a Bacterivorous Green Alga Reveals Evolutionary Causalities and Consequences of Phago-Mixotrophic Mode of Nutrition.</title>
        <authorList>
            <person name="Burns J.A."/>
            <person name="Paasch A."/>
            <person name="Narechania A."/>
            <person name="Kim E."/>
        </authorList>
    </citation>
    <scope>NUCLEOTIDE SEQUENCE [LARGE SCALE GENOMIC DNA]</scope>
    <source>
        <strain evidence="2 3">PLY_AMNH</strain>
    </source>
</reference>
<dbReference type="EMBL" id="LGRX02010128">
    <property type="protein sequence ID" value="KAK3270927.1"/>
    <property type="molecule type" value="Genomic_DNA"/>
</dbReference>
<keyword evidence="3" id="KW-1185">Reference proteome</keyword>
<name>A0AAE0G3S8_9CHLO</name>
<sequence length="189" mass="20360">MTDRQSNRATRSARARRPVRREGQPAIPEQQGALPLPAVPVLRTATSAPSSAVSAVASLLRSADAAPDRPPSPLEQRLDSQLSIQATEFQPQQENLEPLTTPMLDHAELVRGEGTPFDAVTTVNRQPPTTVRRAREAGARLLPIPRMQPGAVFMQETPIRRGVFVAVTPARSASVASEATPHTWSGPTK</sequence>
<feature type="region of interest" description="Disordered" evidence="1">
    <location>
        <begin position="1"/>
        <end position="76"/>
    </location>
</feature>
<comment type="caution">
    <text evidence="2">The sequence shown here is derived from an EMBL/GenBank/DDBJ whole genome shotgun (WGS) entry which is preliminary data.</text>
</comment>
<feature type="compositionally biased region" description="Low complexity" evidence="1">
    <location>
        <begin position="43"/>
        <end position="65"/>
    </location>
</feature>
<evidence type="ECO:0000313" key="2">
    <source>
        <dbReference type="EMBL" id="KAK3270927.1"/>
    </source>
</evidence>